<dbReference type="GO" id="GO:0005886">
    <property type="term" value="C:plasma membrane"/>
    <property type="evidence" value="ECO:0007669"/>
    <property type="project" value="UniProtKB-SubCell"/>
</dbReference>
<dbReference type="RefSeq" id="WP_167838346.1">
    <property type="nucleotide sequence ID" value="NZ_CP047616.1"/>
</dbReference>
<reference evidence="11 12" key="1">
    <citation type="submission" date="2019-12" db="EMBL/GenBank/DDBJ databases">
        <title>Whole genome sequences of Lactococcus raffinolactis strains isolated from sewage.</title>
        <authorList>
            <person name="Ybazeta G."/>
            <person name="Ross M."/>
            <person name="Brabant-Kirwan D."/>
            <person name="Saleh M."/>
            <person name="Dillon J.A."/>
            <person name="Splinter K."/>
            <person name="Nokhbeh R."/>
        </authorList>
    </citation>
    <scope>NUCLEOTIDE SEQUENCE [LARGE SCALE GENOMIC DNA]</scope>
    <source>
        <strain evidence="11 12">Lr_19_5</strain>
    </source>
</reference>
<dbReference type="GO" id="GO:0015920">
    <property type="term" value="P:lipopolysaccharide transport"/>
    <property type="evidence" value="ECO:0007669"/>
    <property type="project" value="TreeGrafter"/>
</dbReference>
<evidence type="ECO:0000256" key="4">
    <source>
        <dbReference type="ARBA" id="ARBA00022475"/>
    </source>
</evidence>
<dbReference type="InterPro" id="IPR013525">
    <property type="entry name" value="ABC2_TM"/>
</dbReference>
<name>A0A6H0UA21_9LACT</name>
<dbReference type="PANTHER" id="PTHR30413:SF8">
    <property type="entry name" value="TRANSPORT PERMEASE PROTEIN"/>
    <property type="match status" value="1"/>
</dbReference>
<evidence type="ECO:0000313" key="12">
    <source>
        <dbReference type="Proteomes" id="UP000501945"/>
    </source>
</evidence>
<dbReference type="EMBL" id="CP047616">
    <property type="protein sequence ID" value="QIW53040.1"/>
    <property type="molecule type" value="Genomic_DNA"/>
</dbReference>
<keyword evidence="6 9" id="KW-0812">Transmembrane</keyword>
<sequence>MDFFSRKNRILLKELVKTDFKLRYQGSLMGHLWSILKPMMLFTVMYMVFIHFLRFGSDVPHFEVALLLGMVMWTFFQETTSMGLVSIVSRGDLLRKLSFPNEIIVIAVSINAMINFLINLLVVFVFAIINGVNISQYAYLAPLLLVELYLFSLGVAFILATLFVRFRDIGPIWEVVMQAGMYATPIIYPISMVMEKSPLAAKVLMLNPLAQIIQDMRYLLIDKANVMVSQLLVWKYAFIPYVIPFIIFIFGYLFFKHNAKKFAEII</sequence>
<dbReference type="GO" id="GO:0140359">
    <property type="term" value="F:ABC-type transporter activity"/>
    <property type="evidence" value="ECO:0007669"/>
    <property type="project" value="InterPro"/>
</dbReference>
<keyword evidence="3 9" id="KW-0813">Transport</keyword>
<evidence type="ECO:0000256" key="9">
    <source>
        <dbReference type="RuleBase" id="RU361157"/>
    </source>
</evidence>
<dbReference type="PROSITE" id="PS51012">
    <property type="entry name" value="ABC_TM2"/>
    <property type="match status" value="1"/>
</dbReference>
<proteinExistence type="inferred from homology"/>
<comment type="similarity">
    <text evidence="2 9">Belongs to the ABC-2 integral membrane protein family.</text>
</comment>
<dbReference type="Pfam" id="PF01061">
    <property type="entry name" value="ABC2_membrane"/>
    <property type="match status" value="1"/>
</dbReference>
<feature type="transmembrane region" description="Helical" evidence="9">
    <location>
        <begin position="103"/>
        <end position="129"/>
    </location>
</feature>
<accession>A0A6H0UA21</accession>
<keyword evidence="7 9" id="KW-1133">Transmembrane helix</keyword>
<evidence type="ECO:0000256" key="7">
    <source>
        <dbReference type="ARBA" id="ARBA00022989"/>
    </source>
</evidence>
<evidence type="ECO:0000256" key="8">
    <source>
        <dbReference type="ARBA" id="ARBA00023136"/>
    </source>
</evidence>
<evidence type="ECO:0000259" key="10">
    <source>
        <dbReference type="PROSITE" id="PS51012"/>
    </source>
</evidence>
<feature type="transmembrane region" description="Helical" evidence="9">
    <location>
        <begin position="32"/>
        <end position="53"/>
    </location>
</feature>
<gene>
    <name evidence="11" type="ORF">GU336_02100</name>
</gene>
<dbReference type="AlphaFoldDB" id="A0A6H0UA21"/>
<feature type="transmembrane region" description="Helical" evidence="9">
    <location>
        <begin position="175"/>
        <end position="194"/>
    </location>
</feature>
<evidence type="ECO:0000256" key="1">
    <source>
        <dbReference type="ARBA" id="ARBA00004429"/>
    </source>
</evidence>
<evidence type="ECO:0000313" key="11">
    <source>
        <dbReference type="EMBL" id="QIW53040.1"/>
    </source>
</evidence>
<dbReference type="InterPro" id="IPR047817">
    <property type="entry name" value="ABC2_TM_bact-type"/>
</dbReference>
<evidence type="ECO:0000256" key="3">
    <source>
        <dbReference type="ARBA" id="ARBA00022448"/>
    </source>
</evidence>
<keyword evidence="8 9" id="KW-0472">Membrane</keyword>
<protein>
    <recommendedName>
        <fullName evidence="9">Transport permease protein</fullName>
    </recommendedName>
</protein>
<dbReference type="Proteomes" id="UP000501945">
    <property type="component" value="Chromosome"/>
</dbReference>
<feature type="transmembrane region" description="Helical" evidence="9">
    <location>
        <begin position="59"/>
        <end position="76"/>
    </location>
</feature>
<comment type="subcellular location">
    <subcellularLocation>
        <location evidence="1">Cell inner membrane</location>
        <topology evidence="1">Multi-pass membrane protein</topology>
    </subcellularLocation>
    <subcellularLocation>
        <location evidence="9">Cell membrane</location>
        <topology evidence="9">Multi-pass membrane protein</topology>
    </subcellularLocation>
</comment>
<keyword evidence="5" id="KW-0997">Cell inner membrane</keyword>
<feature type="transmembrane region" description="Helical" evidence="9">
    <location>
        <begin position="141"/>
        <end position="163"/>
    </location>
</feature>
<feature type="domain" description="ABC transmembrane type-2" evidence="10">
    <location>
        <begin position="29"/>
        <end position="258"/>
    </location>
</feature>
<feature type="transmembrane region" description="Helical" evidence="9">
    <location>
        <begin position="233"/>
        <end position="255"/>
    </location>
</feature>
<evidence type="ECO:0000256" key="2">
    <source>
        <dbReference type="ARBA" id="ARBA00007783"/>
    </source>
</evidence>
<evidence type="ECO:0000256" key="5">
    <source>
        <dbReference type="ARBA" id="ARBA00022519"/>
    </source>
</evidence>
<evidence type="ECO:0000256" key="6">
    <source>
        <dbReference type="ARBA" id="ARBA00022692"/>
    </source>
</evidence>
<organism evidence="11 12">
    <name type="scientific">Pseudolactococcus raffinolactis</name>
    <dbReference type="NCBI Taxonomy" id="1366"/>
    <lineage>
        <taxon>Bacteria</taxon>
        <taxon>Bacillati</taxon>
        <taxon>Bacillota</taxon>
        <taxon>Bacilli</taxon>
        <taxon>Lactobacillales</taxon>
        <taxon>Streptococcaceae</taxon>
        <taxon>Pseudolactococcus</taxon>
    </lineage>
</organism>
<dbReference type="PANTHER" id="PTHR30413">
    <property type="entry name" value="INNER MEMBRANE TRANSPORT PERMEASE"/>
    <property type="match status" value="1"/>
</dbReference>
<keyword evidence="4 9" id="KW-1003">Cell membrane</keyword>